<evidence type="ECO:0000313" key="4">
    <source>
        <dbReference type="Proteomes" id="UP000722336"/>
    </source>
</evidence>
<dbReference type="PANTHER" id="PTHR33317">
    <property type="entry name" value="POLYNUCLEOTIDYL TRANSFERASE, RIBONUCLEASE H-LIKE SUPERFAMILY PROTEIN"/>
    <property type="match status" value="1"/>
</dbReference>
<name>A0ABS6SDA4_9SPHN</name>
<dbReference type="Proteomes" id="UP000722336">
    <property type="component" value="Unassembled WGS sequence"/>
</dbReference>
<feature type="domain" description="YqgF/RNase H-like" evidence="2">
    <location>
        <begin position="14"/>
        <end position="114"/>
    </location>
</feature>
<accession>A0ABS6SDA4</accession>
<keyword evidence="1" id="KW-0963">Cytoplasm</keyword>
<dbReference type="NCBIfam" id="TIGR00250">
    <property type="entry name" value="RNAse_H_YqgF"/>
    <property type="match status" value="1"/>
</dbReference>
<proteinExistence type="inferred from homology"/>
<comment type="function">
    <text evidence="1">Could be a nuclease involved in processing of the 5'-end of pre-16S rRNA.</text>
</comment>
<dbReference type="EC" id="3.1.-.-" evidence="1"/>
<keyword evidence="4" id="KW-1185">Reference proteome</keyword>
<dbReference type="CDD" id="cd16964">
    <property type="entry name" value="YqgF"/>
    <property type="match status" value="1"/>
</dbReference>
<comment type="subcellular location">
    <subcellularLocation>
        <location evidence="1">Cytoplasm</location>
    </subcellularLocation>
</comment>
<gene>
    <name evidence="3" type="primary">ruvX</name>
    <name evidence="3" type="ORF">KCG44_06340</name>
</gene>
<dbReference type="SMART" id="SM00732">
    <property type="entry name" value="YqgFc"/>
    <property type="match status" value="1"/>
</dbReference>
<keyword evidence="1 3" id="KW-0378">Hydrolase</keyword>
<keyword evidence="1" id="KW-0690">Ribosome biogenesis</keyword>
<comment type="similarity">
    <text evidence="1">Belongs to the YqgF HJR family.</text>
</comment>
<dbReference type="GO" id="GO:0016787">
    <property type="term" value="F:hydrolase activity"/>
    <property type="evidence" value="ECO:0007669"/>
    <property type="project" value="UniProtKB-KW"/>
</dbReference>
<keyword evidence="1" id="KW-0540">Nuclease</keyword>
<evidence type="ECO:0000313" key="3">
    <source>
        <dbReference type="EMBL" id="MBV7256403.1"/>
    </source>
</evidence>
<evidence type="ECO:0000259" key="2">
    <source>
        <dbReference type="SMART" id="SM00732"/>
    </source>
</evidence>
<dbReference type="InterPro" id="IPR005227">
    <property type="entry name" value="YqgF"/>
</dbReference>
<protein>
    <recommendedName>
        <fullName evidence="1">Putative pre-16S rRNA nuclease</fullName>
        <ecNumber evidence="1">3.1.-.-</ecNumber>
    </recommendedName>
</protein>
<dbReference type="InterPro" id="IPR006641">
    <property type="entry name" value="YqgF/RNaseH-like_dom"/>
</dbReference>
<evidence type="ECO:0000256" key="1">
    <source>
        <dbReference type="HAMAP-Rule" id="MF_00651"/>
    </source>
</evidence>
<dbReference type="EMBL" id="JAGSPA010000002">
    <property type="protein sequence ID" value="MBV7256403.1"/>
    <property type="molecule type" value="Genomic_DNA"/>
</dbReference>
<comment type="caution">
    <text evidence="3">The sequence shown here is derived from an EMBL/GenBank/DDBJ whole genome shotgun (WGS) entry which is preliminary data.</text>
</comment>
<dbReference type="HAMAP" id="MF_00651">
    <property type="entry name" value="Nuclease_YqgF"/>
    <property type="match status" value="1"/>
</dbReference>
<organism evidence="3 4">
    <name type="scientific">Pacificimonas pallii</name>
    <dbReference type="NCBI Taxonomy" id="2827236"/>
    <lineage>
        <taxon>Bacteria</taxon>
        <taxon>Pseudomonadati</taxon>
        <taxon>Pseudomonadota</taxon>
        <taxon>Alphaproteobacteria</taxon>
        <taxon>Sphingomonadales</taxon>
        <taxon>Sphingosinicellaceae</taxon>
        <taxon>Pacificimonas</taxon>
    </lineage>
</organism>
<dbReference type="PANTHER" id="PTHR33317:SF4">
    <property type="entry name" value="POLYNUCLEOTIDYL TRANSFERASE, RIBONUCLEASE H-LIKE SUPERFAMILY PROTEIN"/>
    <property type="match status" value="1"/>
</dbReference>
<reference evidence="3 4" key="1">
    <citation type="submission" date="2021-04" db="EMBL/GenBank/DDBJ databases">
        <authorList>
            <person name="Pira H."/>
            <person name="Risdian C."/>
            <person name="Wink J."/>
        </authorList>
    </citation>
    <scope>NUCLEOTIDE SEQUENCE [LARGE SCALE GENOMIC DNA]</scope>
    <source>
        <strain evidence="3 4">WHA3</strain>
    </source>
</reference>
<dbReference type="Pfam" id="PF03652">
    <property type="entry name" value="RuvX"/>
    <property type="match status" value="1"/>
</dbReference>
<sequence length="152" mass="16303">MTPERFRQALPAKGVLCGVDPGTKTIGLAFCDQDWRIAGPDMVVRRTKQVADLAAVRARLNARGAKALIVGLPLNMDGTPGPSAQRSRALARTMEGAFDLPVLLWDETLTSVAAEDAMRAAGVPRAKWPEKIDAHAAAIMLQGALNWFARDA</sequence>